<dbReference type="InterPro" id="IPR018060">
    <property type="entry name" value="HTH_AraC"/>
</dbReference>
<dbReference type="EMBL" id="JAVRFE010000007">
    <property type="protein sequence ID" value="MDT0455624.1"/>
    <property type="molecule type" value="Genomic_DNA"/>
</dbReference>
<dbReference type="InterPro" id="IPR002818">
    <property type="entry name" value="DJ-1/PfpI"/>
</dbReference>
<dbReference type="InterPro" id="IPR052158">
    <property type="entry name" value="INH-QAR"/>
</dbReference>
<evidence type="ECO:0000256" key="1">
    <source>
        <dbReference type="ARBA" id="ARBA00023015"/>
    </source>
</evidence>
<dbReference type="SUPFAM" id="SSF46689">
    <property type="entry name" value="Homeodomain-like"/>
    <property type="match status" value="2"/>
</dbReference>
<comment type="caution">
    <text evidence="4">The sequence shown here is derived from an EMBL/GenBank/DDBJ whole genome shotgun (WGS) entry which is preliminary data.</text>
</comment>
<feature type="domain" description="HTH araC/xylS-type" evidence="3">
    <location>
        <begin position="217"/>
        <end position="315"/>
    </location>
</feature>
<dbReference type="PANTHER" id="PTHR43130">
    <property type="entry name" value="ARAC-FAMILY TRANSCRIPTIONAL REGULATOR"/>
    <property type="match status" value="1"/>
</dbReference>
<dbReference type="Gene3D" id="1.10.10.60">
    <property type="entry name" value="Homeodomain-like"/>
    <property type="match status" value="1"/>
</dbReference>
<evidence type="ECO:0000313" key="5">
    <source>
        <dbReference type="Proteomes" id="UP001180551"/>
    </source>
</evidence>
<dbReference type="CDD" id="cd03137">
    <property type="entry name" value="GATase1_AraC_1"/>
    <property type="match status" value="1"/>
</dbReference>
<protein>
    <submittedName>
        <fullName evidence="4">Helix-turn-helix domain-containing protein</fullName>
    </submittedName>
</protein>
<name>A0ABU2T5U5_9ACTN</name>
<keyword evidence="1" id="KW-0805">Transcription regulation</keyword>
<dbReference type="Proteomes" id="UP001180551">
    <property type="component" value="Unassembled WGS sequence"/>
</dbReference>
<organism evidence="4 5">
    <name type="scientific">Streptomyces mooreae</name>
    <dbReference type="NCBI Taxonomy" id="3075523"/>
    <lineage>
        <taxon>Bacteria</taxon>
        <taxon>Bacillati</taxon>
        <taxon>Actinomycetota</taxon>
        <taxon>Actinomycetes</taxon>
        <taxon>Kitasatosporales</taxon>
        <taxon>Streptomycetaceae</taxon>
        <taxon>Streptomyces</taxon>
    </lineage>
</organism>
<dbReference type="InterPro" id="IPR009057">
    <property type="entry name" value="Homeodomain-like_sf"/>
</dbReference>
<evidence type="ECO:0000256" key="2">
    <source>
        <dbReference type="ARBA" id="ARBA00023163"/>
    </source>
</evidence>
<dbReference type="RefSeq" id="WP_311622957.1">
    <property type="nucleotide sequence ID" value="NZ_JAVRFE010000007.1"/>
</dbReference>
<dbReference type="InterPro" id="IPR029062">
    <property type="entry name" value="Class_I_gatase-like"/>
</dbReference>
<dbReference type="SUPFAM" id="SSF52317">
    <property type="entry name" value="Class I glutamine amidotransferase-like"/>
    <property type="match status" value="1"/>
</dbReference>
<accession>A0ABU2T5U5</accession>
<dbReference type="PANTHER" id="PTHR43130:SF3">
    <property type="entry name" value="HTH-TYPE TRANSCRIPTIONAL REGULATOR RV1931C"/>
    <property type="match status" value="1"/>
</dbReference>
<reference evidence="4" key="1">
    <citation type="submission" date="2024-05" db="EMBL/GenBank/DDBJ databases">
        <title>30 novel species of actinomycetes from the DSMZ collection.</title>
        <authorList>
            <person name="Nouioui I."/>
        </authorList>
    </citation>
    <scope>NUCLEOTIDE SEQUENCE</scope>
    <source>
        <strain evidence="4">DSM 41527</strain>
    </source>
</reference>
<gene>
    <name evidence="4" type="ORF">RM550_07710</name>
</gene>
<proteinExistence type="predicted"/>
<evidence type="ECO:0000313" key="4">
    <source>
        <dbReference type="EMBL" id="MDT0455624.1"/>
    </source>
</evidence>
<dbReference type="Pfam" id="PF01965">
    <property type="entry name" value="DJ-1_PfpI"/>
    <property type="match status" value="1"/>
</dbReference>
<evidence type="ECO:0000259" key="3">
    <source>
        <dbReference type="PROSITE" id="PS01124"/>
    </source>
</evidence>
<dbReference type="Pfam" id="PF12833">
    <property type="entry name" value="HTH_18"/>
    <property type="match status" value="1"/>
</dbReference>
<sequence>MHRVGVLALDGVVPFELGIPARIFGAAHSADGKPLYSVVTCSPDGRPVSAEADYDIAVAEDASVLASVDTVVIPPSRALGSIAEDGRLPDELRKVLEHVRPGTRMVAICTGAFVLAAAGLLDHRPATTHWREAAQLQRLFTTVRVDPNVLFVDDGDVLTSAGAAAGVDLCVHLVRRDHGSAVANEVARLCVVPPWRDGGQAQFIRLPVPGPSAGGTAATRAWALERLGEPLTLNALASHARVSVRTLTRRFRDEVGMSPGQWLAVQRVERARHLLETTDWSIDLVAHHAGFGTGTSLRQHLHGAVGVSPQAYRRTFRSAAALPEARRAVMVEECGRLTGPVEGWGRSGAGRAPCGGCPTRSRANWVRRPGAAAVR</sequence>
<keyword evidence="2" id="KW-0804">Transcription</keyword>
<dbReference type="SMART" id="SM00342">
    <property type="entry name" value="HTH_ARAC"/>
    <property type="match status" value="1"/>
</dbReference>
<keyword evidence="5" id="KW-1185">Reference proteome</keyword>
<dbReference type="PROSITE" id="PS01124">
    <property type="entry name" value="HTH_ARAC_FAMILY_2"/>
    <property type="match status" value="1"/>
</dbReference>
<dbReference type="Gene3D" id="3.40.50.880">
    <property type="match status" value="1"/>
</dbReference>